<evidence type="ECO:0000259" key="1">
    <source>
        <dbReference type="SMART" id="SM00287"/>
    </source>
</evidence>
<name>A0A7C3VI44_9CYAN</name>
<accession>A0A7C3VI44</accession>
<dbReference type="InterPro" id="IPR003646">
    <property type="entry name" value="SH3-like_bac-type"/>
</dbReference>
<dbReference type="Gene3D" id="2.30.30.40">
    <property type="entry name" value="SH3 Domains"/>
    <property type="match status" value="1"/>
</dbReference>
<dbReference type="Gene3D" id="2.60.120.380">
    <property type="match status" value="1"/>
</dbReference>
<protein>
    <submittedName>
        <fullName evidence="2">SH3 domain-containing protein</fullName>
    </submittedName>
</protein>
<reference evidence="2" key="1">
    <citation type="journal article" date="2020" name="mSystems">
        <title>Genome- and Community-Level Interaction Insights into Carbon Utilization and Element Cycling Functions of Hydrothermarchaeota in Hydrothermal Sediment.</title>
        <authorList>
            <person name="Zhou Z."/>
            <person name="Liu Y."/>
            <person name="Xu W."/>
            <person name="Pan J."/>
            <person name="Luo Z.H."/>
            <person name="Li M."/>
        </authorList>
    </citation>
    <scope>NUCLEOTIDE SEQUENCE [LARGE SCALE GENOMIC DNA]</scope>
    <source>
        <strain evidence="2">SpSt-374</strain>
    </source>
</reference>
<gene>
    <name evidence="2" type="ORF">ENR15_14590</name>
</gene>
<proteinExistence type="predicted"/>
<feature type="domain" description="SH3b" evidence="1">
    <location>
        <begin position="12"/>
        <end position="71"/>
    </location>
</feature>
<organism evidence="2">
    <name type="scientific">Planktothricoides sp. SpSt-374</name>
    <dbReference type="NCBI Taxonomy" id="2282167"/>
    <lineage>
        <taxon>Bacteria</taxon>
        <taxon>Bacillati</taxon>
        <taxon>Cyanobacteriota</taxon>
        <taxon>Cyanophyceae</taxon>
        <taxon>Oscillatoriophycideae</taxon>
        <taxon>Oscillatoriales</taxon>
        <taxon>Oscillatoriaceae</taxon>
        <taxon>Planktothricoides</taxon>
    </lineage>
</organism>
<comment type="caution">
    <text evidence="2">The sequence shown here is derived from an EMBL/GenBank/DDBJ whole genome shotgun (WGS) entry which is preliminary data.</text>
</comment>
<dbReference type="EMBL" id="DSPX01000147">
    <property type="protein sequence ID" value="HGG01833.1"/>
    <property type="molecule type" value="Genomic_DNA"/>
</dbReference>
<dbReference type="AlphaFoldDB" id="A0A7C3VI44"/>
<dbReference type="Pfam" id="PF08239">
    <property type="entry name" value="SH3_3"/>
    <property type="match status" value="1"/>
</dbReference>
<sequence>MPPTEGCKVVMAIVSDPNPPLNVRSAPIVADGNIVGKVNNGTYVTVTEEQNGWLRIDDPAGWISKQNTQTTCSQVTEQINFAPNGNSAIIRGQIIGPGSHKYLLSASAGQTIKVIKLNPEGVFPAIIDPDGNILAGNPYTDADRNEWTGTLPVTGDYSLQMDSNFRGFDYQFSVEVN</sequence>
<evidence type="ECO:0000313" key="2">
    <source>
        <dbReference type="EMBL" id="HGG01833.1"/>
    </source>
</evidence>
<dbReference type="SMART" id="SM00287">
    <property type="entry name" value="SH3b"/>
    <property type="match status" value="1"/>
</dbReference>